<dbReference type="RefSeq" id="WP_269975696.1">
    <property type="nucleotide sequence ID" value="NZ_CP114280.1"/>
</dbReference>
<organism evidence="1 2">
    <name type="scientific">Dickeya lacustris</name>
    <dbReference type="NCBI Taxonomy" id="2259638"/>
    <lineage>
        <taxon>Bacteria</taxon>
        <taxon>Pseudomonadati</taxon>
        <taxon>Pseudomonadota</taxon>
        <taxon>Gammaproteobacteria</taxon>
        <taxon>Enterobacterales</taxon>
        <taxon>Pectobacteriaceae</taxon>
        <taxon>Dickeya</taxon>
    </lineage>
</organism>
<evidence type="ECO:0000313" key="1">
    <source>
        <dbReference type="EMBL" id="WFN55617.1"/>
    </source>
</evidence>
<reference evidence="1 2" key="1">
    <citation type="submission" date="2022-12" db="EMBL/GenBank/DDBJ databases">
        <title>Complete genome sequencing of Dickeya lacustris type strain LMG30899.</title>
        <authorList>
            <person name="Dobhal S."/>
            <person name="Arizala D."/>
            <person name="Arif M."/>
        </authorList>
    </citation>
    <scope>NUCLEOTIDE SEQUENCE [LARGE SCALE GENOMIC DNA]</scope>
    <source>
        <strain evidence="1 2">LMG30899</strain>
    </source>
</reference>
<name>A0ABY8G6M6_9GAMM</name>
<protein>
    <submittedName>
        <fullName evidence="1">Uncharacterized protein</fullName>
    </submittedName>
</protein>
<sequence length="48" mass="5088">MVNTKTALPTNTVKNNALKYKKLNNSGNDEQAGGSPIKGMGIALFYAC</sequence>
<gene>
    <name evidence="1" type="ORF">O1Q98_18905</name>
</gene>
<dbReference type="Proteomes" id="UP001219630">
    <property type="component" value="Chromosome"/>
</dbReference>
<evidence type="ECO:0000313" key="2">
    <source>
        <dbReference type="Proteomes" id="UP001219630"/>
    </source>
</evidence>
<keyword evidence="2" id="KW-1185">Reference proteome</keyword>
<accession>A0ABY8G6M6</accession>
<proteinExistence type="predicted"/>
<dbReference type="EMBL" id="CP114280">
    <property type="protein sequence ID" value="WFN55617.1"/>
    <property type="molecule type" value="Genomic_DNA"/>
</dbReference>